<evidence type="ECO:0000256" key="4">
    <source>
        <dbReference type="ARBA" id="ARBA00022692"/>
    </source>
</evidence>
<feature type="transmembrane region" description="Helical" evidence="8">
    <location>
        <begin position="140"/>
        <end position="160"/>
    </location>
</feature>
<organism evidence="9 10">
    <name type="scientific">Maudiozyma exigua</name>
    <name type="common">Yeast</name>
    <name type="synonym">Kazachstania exigua</name>
    <dbReference type="NCBI Taxonomy" id="34358"/>
    <lineage>
        <taxon>Eukaryota</taxon>
        <taxon>Fungi</taxon>
        <taxon>Dikarya</taxon>
        <taxon>Ascomycota</taxon>
        <taxon>Saccharomycotina</taxon>
        <taxon>Saccharomycetes</taxon>
        <taxon>Saccharomycetales</taxon>
        <taxon>Saccharomycetaceae</taxon>
        <taxon>Maudiozyma</taxon>
    </lineage>
</organism>
<evidence type="ECO:0000256" key="8">
    <source>
        <dbReference type="SAM" id="Phobius"/>
    </source>
</evidence>
<evidence type="ECO:0000256" key="5">
    <source>
        <dbReference type="ARBA" id="ARBA00022989"/>
    </source>
</evidence>
<comment type="caution">
    <text evidence="9">The sequence shown here is derived from an EMBL/GenBank/DDBJ whole genome shotgun (WGS) entry which is preliminary data.</text>
</comment>
<sequence>MSMRISKKQSLSPFEDDELDDNNIEVPKGWLRRSIYYITMSPSDLQLIIYEHIESIDWDSKAVNVARPLGIGATVTFYLLRLIQDNVVKPNYYKTRRNQNMFDLSKSETLRKMEYLKHYSSSTISVEMSQYNWFKTTDRAINYLLYLILLINIKIAYTYIYKQYKLYSIFGMKPTKQSPNLTKKSLDDLSKSYYRDISKKNIWSMIKYFLFEKANGDMLDRELNDKYFYTLNKWNPAKFTTQLFVLFNPMIRGFLWLTDVSFVTILIVILSWVILDVVILRGYETKLIDEAIISAATINDINKKIVDPSVNRIFQNVMVDATDRKHSYVKFDPTIAHNPIFETHSLNGDLIREKYNKRTFEFEDVPDETNSHNRIIN</sequence>
<gene>
    <name evidence="9" type="primary">NUR1</name>
    <name evidence="9" type="ORF">C6P45_002157</name>
</gene>
<protein>
    <recommendedName>
        <fullName evidence="3">Nuclear rim protein 1</fullName>
    </recommendedName>
</protein>
<feature type="transmembrane region" description="Helical" evidence="8">
    <location>
        <begin position="254"/>
        <end position="279"/>
    </location>
</feature>
<evidence type="ECO:0000256" key="3">
    <source>
        <dbReference type="ARBA" id="ARBA00018310"/>
    </source>
</evidence>
<evidence type="ECO:0000256" key="7">
    <source>
        <dbReference type="ARBA" id="ARBA00024979"/>
    </source>
</evidence>
<keyword evidence="6 8" id="KW-0472">Membrane</keyword>
<comment type="function">
    <text evidence="7">Member of a perinuclear network that controls recombination at multiple loci to maintain genome stability. Required for rDNA repeat stability.</text>
</comment>
<dbReference type="GO" id="GO:0007096">
    <property type="term" value="P:regulation of exit from mitosis"/>
    <property type="evidence" value="ECO:0007669"/>
    <property type="project" value="TreeGrafter"/>
</dbReference>
<proteinExistence type="inferred from homology"/>
<evidence type="ECO:0000256" key="6">
    <source>
        <dbReference type="ARBA" id="ARBA00023136"/>
    </source>
</evidence>
<dbReference type="Proteomes" id="UP000750334">
    <property type="component" value="Unassembled WGS sequence"/>
</dbReference>
<comment type="subcellular location">
    <subcellularLocation>
        <location evidence="1">Nucleus membrane</location>
        <topology evidence="1">Multi-pass membrane protein</topology>
    </subcellularLocation>
</comment>
<dbReference type="EMBL" id="PUHR01000021">
    <property type="protein sequence ID" value="KAG0670591.1"/>
    <property type="molecule type" value="Genomic_DNA"/>
</dbReference>
<dbReference type="OrthoDB" id="3363151at2759"/>
<name>A0A9P6WF30_MAUEX</name>
<comment type="similarity">
    <text evidence="2">Belongs to the NUR1 family.</text>
</comment>
<dbReference type="GO" id="GO:0031965">
    <property type="term" value="C:nuclear membrane"/>
    <property type="evidence" value="ECO:0007669"/>
    <property type="project" value="UniProtKB-SubCell"/>
</dbReference>
<evidence type="ECO:0000313" key="9">
    <source>
        <dbReference type="EMBL" id="KAG0670591.1"/>
    </source>
</evidence>
<dbReference type="PANTHER" id="PTHR28293:SF1">
    <property type="entry name" value="NUCLEAR RIM PROTEIN 1"/>
    <property type="match status" value="1"/>
</dbReference>
<keyword evidence="4 8" id="KW-0812">Transmembrane</keyword>
<dbReference type="PANTHER" id="PTHR28293">
    <property type="entry name" value="NUCLEAR RIM PROTEIN 1"/>
    <property type="match status" value="1"/>
</dbReference>
<evidence type="ECO:0000256" key="1">
    <source>
        <dbReference type="ARBA" id="ARBA00004232"/>
    </source>
</evidence>
<keyword evidence="10" id="KW-1185">Reference proteome</keyword>
<accession>A0A9P6WF30</accession>
<keyword evidence="5 8" id="KW-1133">Transmembrane helix</keyword>
<dbReference type="Pfam" id="PF10332">
    <property type="entry name" value="DUF2418"/>
    <property type="match status" value="1"/>
</dbReference>
<dbReference type="InterPro" id="IPR018819">
    <property type="entry name" value="Nur1/Mug154"/>
</dbReference>
<evidence type="ECO:0000313" key="10">
    <source>
        <dbReference type="Proteomes" id="UP000750334"/>
    </source>
</evidence>
<reference evidence="9 10" key="1">
    <citation type="submission" date="2020-11" db="EMBL/GenBank/DDBJ databases">
        <title>Kefir isolates.</title>
        <authorList>
            <person name="Marcisauskas S."/>
            <person name="Kim Y."/>
            <person name="Blasche S."/>
        </authorList>
    </citation>
    <scope>NUCLEOTIDE SEQUENCE [LARGE SCALE GENOMIC DNA]</scope>
    <source>
        <strain evidence="9 10">OG2</strain>
    </source>
</reference>
<dbReference type="GO" id="GO:0043007">
    <property type="term" value="P:maintenance of rDNA"/>
    <property type="evidence" value="ECO:0007669"/>
    <property type="project" value="TreeGrafter"/>
</dbReference>
<evidence type="ECO:0000256" key="2">
    <source>
        <dbReference type="ARBA" id="ARBA00007900"/>
    </source>
</evidence>
<dbReference type="AlphaFoldDB" id="A0A9P6WF30"/>